<sequence>MSRIHSKSPWLLSALLVAILAACSQPLPHHPRPMTESAERASMSADSAVVAKDMSVMRLQSVRSEERLGTRWGDEVQSNVRRVDLRRVSQEPLAQNVLHYSSKDYRGRSVNSISLAAGRVELSVRGDGHRELPIFRDNGRYYLRGINGQAYRLIYRNNSSQTFEIVASVDGLDVLSGKPGSRYNSGYVLRPHSTLEIEGFRKSDNAVASFIFSSPGDSYAAHSDNGSVRNTGVIGTAVFELYDPARRPGDSPEAFPADNGYAKPPSR</sequence>
<evidence type="ECO:0008006" key="5">
    <source>
        <dbReference type="Google" id="ProtNLM"/>
    </source>
</evidence>
<reference evidence="3 4" key="1">
    <citation type="submission" date="2011-01" db="EMBL/GenBank/DDBJ databases">
        <authorList>
            <person name="Muzny D."/>
            <person name="Qin X."/>
            <person name="Deng J."/>
            <person name="Jiang H."/>
            <person name="Liu Y."/>
            <person name="Qu J."/>
            <person name="Song X.-Z."/>
            <person name="Zhang L."/>
            <person name="Thornton R."/>
            <person name="Coyle M."/>
            <person name="Francisco L."/>
            <person name="Jackson L."/>
            <person name="Javaid M."/>
            <person name="Korchina V."/>
            <person name="Kovar C."/>
            <person name="Mata R."/>
            <person name="Mathew T."/>
            <person name="Ngo R."/>
            <person name="Nguyen L."/>
            <person name="Nguyen N."/>
            <person name="Okwuonu G."/>
            <person name="Ongeri F."/>
            <person name="Pham C."/>
            <person name="Simmons D."/>
            <person name="Wilczek-Boney K."/>
            <person name="Hale W."/>
            <person name="Jakkamsetti A."/>
            <person name="Pham P."/>
            <person name="Ruth R."/>
            <person name="San Lucas F."/>
            <person name="Warren J."/>
            <person name="Zhang J."/>
            <person name="Zhao Z."/>
            <person name="Zhou C."/>
            <person name="Zhu D."/>
            <person name="Lee S."/>
            <person name="Bess C."/>
            <person name="Blankenburg K."/>
            <person name="Forbes L."/>
            <person name="Fu Q."/>
            <person name="Gubbala S."/>
            <person name="Hirani K."/>
            <person name="Jayaseelan J.C."/>
            <person name="Lara F."/>
            <person name="Munidasa M."/>
            <person name="Palculict T."/>
            <person name="Patil S."/>
            <person name="Pu L.-L."/>
            <person name="Saada N."/>
            <person name="Tang L."/>
            <person name="Weissenberger G."/>
            <person name="Zhu Y."/>
            <person name="Hemphill L."/>
            <person name="Shang Y."/>
            <person name="Youmans B."/>
            <person name="Ayvaz T."/>
            <person name="Ross M."/>
            <person name="Santibanez J."/>
            <person name="Aqrawi P."/>
            <person name="Gross S."/>
            <person name="Joshi V."/>
            <person name="Fowler G."/>
            <person name="Nazareth L."/>
            <person name="Reid J."/>
            <person name="Worley K."/>
            <person name="Petrosino J."/>
            <person name="Highlander S."/>
            <person name="Gibbs R."/>
        </authorList>
    </citation>
    <scope>NUCLEOTIDE SEQUENCE [LARGE SCALE GENOMIC DNA]</scope>
    <source>
        <strain evidence="3 4">ATCC 33394</strain>
    </source>
</reference>
<accession>F0F1A2</accession>
<dbReference type="AlphaFoldDB" id="F0F1A2"/>
<dbReference type="RefSeq" id="WP_003783868.1">
    <property type="nucleotide sequence ID" value="NZ_GL870929.1"/>
</dbReference>
<name>F0F1A2_9NEIS</name>
<dbReference type="HOGENOM" id="CLU_073590_0_0_4"/>
<evidence type="ECO:0000256" key="2">
    <source>
        <dbReference type="SAM" id="SignalP"/>
    </source>
</evidence>
<gene>
    <name evidence="3" type="ORF">HMPREF9098_1887</name>
</gene>
<dbReference type="EMBL" id="AEWV01000039">
    <property type="protein sequence ID" value="EGC16690.1"/>
    <property type="molecule type" value="Genomic_DNA"/>
</dbReference>
<evidence type="ECO:0000313" key="4">
    <source>
        <dbReference type="Proteomes" id="UP000004088"/>
    </source>
</evidence>
<comment type="caution">
    <text evidence="3">The sequence shown here is derived from an EMBL/GenBank/DDBJ whole genome shotgun (WGS) entry which is preliminary data.</text>
</comment>
<feature type="chain" id="PRO_5003250234" description="Outer membrane lipoprotein" evidence="2">
    <location>
        <begin position="25"/>
        <end position="267"/>
    </location>
</feature>
<dbReference type="Proteomes" id="UP000004088">
    <property type="component" value="Unassembled WGS sequence"/>
</dbReference>
<feature type="signal peptide" evidence="2">
    <location>
        <begin position="1"/>
        <end position="24"/>
    </location>
</feature>
<evidence type="ECO:0000313" key="3">
    <source>
        <dbReference type="EMBL" id="EGC16690.1"/>
    </source>
</evidence>
<evidence type="ECO:0000256" key="1">
    <source>
        <dbReference type="SAM" id="MobiDB-lite"/>
    </source>
</evidence>
<feature type="region of interest" description="Disordered" evidence="1">
    <location>
        <begin position="244"/>
        <end position="267"/>
    </location>
</feature>
<proteinExistence type="predicted"/>
<keyword evidence="2" id="KW-0732">Signal</keyword>
<dbReference type="STRING" id="888741.HMPREF9098_1887"/>
<protein>
    <recommendedName>
        <fullName evidence="5">Outer membrane lipoprotein</fullName>
    </recommendedName>
</protein>
<organism evidence="3 4">
    <name type="scientific">Kingella denitrificans ATCC 33394</name>
    <dbReference type="NCBI Taxonomy" id="888741"/>
    <lineage>
        <taxon>Bacteria</taxon>
        <taxon>Pseudomonadati</taxon>
        <taxon>Pseudomonadota</taxon>
        <taxon>Betaproteobacteria</taxon>
        <taxon>Neisseriales</taxon>
        <taxon>Neisseriaceae</taxon>
        <taxon>Kingella</taxon>
    </lineage>
</organism>
<keyword evidence="4" id="KW-1185">Reference proteome</keyword>
<dbReference type="PROSITE" id="PS51257">
    <property type="entry name" value="PROKAR_LIPOPROTEIN"/>
    <property type="match status" value="1"/>
</dbReference>